<organism evidence="1">
    <name type="scientific">Arion vulgaris</name>
    <dbReference type="NCBI Taxonomy" id="1028688"/>
    <lineage>
        <taxon>Eukaryota</taxon>
        <taxon>Metazoa</taxon>
        <taxon>Spiralia</taxon>
        <taxon>Lophotrochozoa</taxon>
        <taxon>Mollusca</taxon>
        <taxon>Gastropoda</taxon>
        <taxon>Heterobranchia</taxon>
        <taxon>Euthyneura</taxon>
        <taxon>Panpulmonata</taxon>
        <taxon>Eupulmonata</taxon>
        <taxon>Stylommatophora</taxon>
        <taxon>Helicina</taxon>
        <taxon>Arionoidea</taxon>
        <taxon>Arionidae</taxon>
        <taxon>Arion</taxon>
    </lineage>
</organism>
<accession>A0A0B6YW02</accession>
<feature type="non-terminal residue" evidence="1">
    <location>
        <position position="1"/>
    </location>
</feature>
<sequence length="73" mass="8348">QRCFEDINNSGRFDGTQIVNAELLKEEESEITSIIQHPPTVIIFGQTPYAKSRIVNELFNKNVFPSLEEHSDI</sequence>
<feature type="non-terminal residue" evidence="1">
    <location>
        <position position="73"/>
    </location>
</feature>
<reference evidence="1" key="1">
    <citation type="submission" date="2014-12" db="EMBL/GenBank/DDBJ databases">
        <title>Insight into the proteome of Arion vulgaris.</title>
        <authorList>
            <person name="Aradska J."/>
            <person name="Bulat T."/>
            <person name="Smidak R."/>
            <person name="Sarate P."/>
            <person name="Gangsoo J."/>
            <person name="Sialana F."/>
            <person name="Bilban M."/>
            <person name="Lubec G."/>
        </authorList>
    </citation>
    <scope>NUCLEOTIDE SEQUENCE</scope>
    <source>
        <tissue evidence="1">Skin</tissue>
    </source>
</reference>
<name>A0A0B6YW02_9EUPU</name>
<gene>
    <name evidence="1" type="primary">ORF39265</name>
</gene>
<evidence type="ECO:0000313" key="1">
    <source>
        <dbReference type="EMBL" id="CEK60393.1"/>
    </source>
</evidence>
<proteinExistence type="predicted"/>
<dbReference type="EMBL" id="HACG01013528">
    <property type="protein sequence ID" value="CEK60393.1"/>
    <property type="molecule type" value="Transcribed_RNA"/>
</dbReference>
<dbReference type="AlphaFoldDB" id="A0A0B6YW02"/>
<protein>
    <submittedName>
        <fullName evidence="1">Uncharacterized protein</fullName>
    </submittedName>
</protein>